<comment type="caution">
    <text evidence="1">The sequence shown here is derived from an EMBL/GenBank/DDBJ whole genome shotgun (WGS) entry which is preliminary data.</text>
</comment>
<organism evidence="1">
    <name type="scientific">Herbaspirillum huttiense subsp. nephrolepidis</name>
    <dbReference type="NCBI Taxonomy" id="3075126"/>
    <lineage>
        <taxon>Bacteria</taxon>
        <taxon>Pseudomonadati</taxon>
        <taxon>Pseudomonadota</taxon>
        <taxon>Betaproteobacteria</taxon>
        <taxon>Burkholderiales</taxon>
        <taxon>Oxalobacteraceae</taxon>
        <taxon>Herbaspirillum</taxon>
    </lineage>
</organism>
<gene>
    <name evidence="1" type="ORF">RJN63_29545</name>
</gene>
<accession>A0AAE4GHJ6</accession>
<sequence>MSNAAREKELEQALHDLIDYMKAMPRSPATHHAIQKAEEVIQKGGSIQLLEAVSMTPAGIVPIAARIYGKSLLLKSSDTRNLENIWPTHKEFLYQQLADGYLLKLQPPVGRGLHLFEPDIQRQIEHHTSIAD</sequence>
<protein>
    <submittedName>
        <fullName evidence="1">Uncharacterized protein</fullName>
    </submittedName>
</protein>
<name>A0AAE4GHJ6_9BURK</name>
<reference evidence="1" key="1">
    <citation type="submission" date="2023-02" db="EMBL/GenBank/DDBJ databases">
        <title>Description of Herbaspirillum huttiense subsp. nephrolepsisexaltata and Herbaspirillum huttiense subsp. lycopersicon.</title>
        <authorList>
            <person name="Poudel M."/>
            <person name="Sharma A."/>
            <person name="Goss E."/>
            <person name="Tapia J.H."/>
            <person name="Harmon C.M."/>
            <person name="Jones J.B."/>
        </authorList>
    </citation>
    <scope>NUCLEOTIDE SEQUENCE</scope>
    <source>
        <strain evidence="1">NC40101</strain>
    </source>
</reference>
<proteinExistence type="predicted"/>
<dbReference type="AlphaFoldDB" id="A0AAE4GHJ6"/>
<dbReference type="EMBL" id="JAVRAA010000037">
    <property type="protein sequence ID" value="MDT0341005.1"/>
    <property type="molecule type" value="Genomic_DNA"/>
</dbReference>
<dbReference type="RefSeq" id="WP_284076795.1">
    <property type="nucleotide sequence ID" value="NZ_JAVLSM010000029.1"/>
</dbReference>
<evidence type="ECO:0000313" key="1">
    <source>
        <dbReference type="EMBL" id="MDT0341005.1"/>
    </source>
</evidence>